<comment type="caution">
    <text evidence="1">The sequence shown here is derived from an EMBL/GenBank/DDBJ whole genome shotgun (WGS) entry which is preliminary data.</text>
</comment>
<dbReference type="Proteomes" id="UP000606786">
    <property type="component" value="Unassembled WGS sequence"/>
</dbReference>
<sequence>MQHFLTATQSYWSRRASQDVSLMSRSVDNLAVPVRRTIMRPSATAVRRDQKELAVVHNTGFLSGNSISFDTVYQLILYLTGYGSALTSNVS</sequence>
<dbReference type="EMBL" id="CAJHJT010000001">
    <property type="protein sequence ID" value="CAD6991289.1"/>
    <property type="molecule type" value="Genomic_DNA"/>
</dbReference>
<organism evidence="1 2">
    <name type="scientific">Ceratitis capitata</name>
    <name type="common">Mediterranean fruit fly</name>
    <name type="synonym">Tephritis capitata</name>
    <dbReference type="NCBI Taxonomy" id="7213"/>
    <lineage>
        <taxon>Eukaryota</taxon>
        <taxon>Metazoa</taxon>
        <taxon>Ecdysozoa</taxon>
        <taxon>Arthropoda</taxon>
        <taxon>Hexapoda</taxon>
        <taxon>Insecta</taxon>
        <taxon>Pterygota</taxon>
        <taxon>Neoptera</taxon>
        <taxon>Endopterygota</taxon>
        <taxon>Diptera</taxon>
        <taxon>Brachycera</taxon>
        <taxon>Muscomorpha</taxon>
        <taxon>Tephritoidea</taxon>
        <taxon>Tephritidae</taxon>
        <taxon>Ceratitis</taxon>
        <taxon>Ceratitis</taxon>
    </lineage>
</organism>
<proteinExistence type="predicted"/>
<evidence type="ECO:0000313" key="1">
    <source>
        <dbReference type="EMBL" id="CAD6991289.1"/>
    </source>
</evidence>
<dbReference type="AlphaFoldDB" id="A0A811TX20"/>
<evidence type="ECO:0000313" key="2">
    <source>
        <dbReference type="Proteomes" id="UP000606786"/>
    </source>
</evidence>
<reference evidence="1" key="1">
    <citation type="submission" date="2020-11" db="EMBL/GenBank/DDBJ databases">
        <authorList>
            <person name="Whitehead M."/>
        </authorList>
    </citation>
    <scope>NUCLEOTIDE SEQUENCE</scope>
    <source>
        <strain evidence="1">EGII</strain>
    </source>
</reference>
<accession>A0A811TX20</accession>
<protein>
    <submittedName>
        <fullName evidence="1">(Mediterranean fruit fly) hypothetical protein</fullName>
    </submittedName>
</protein>
<keyword evidence="2" id="KW-1185">Reference proteome</keyword>
<name>A0A811TX20_CERCA</name>
<gene>
    <name evidence="1" type="ORF">CCAP1982_LOCUS218</name>
</gene>